<feature type="region of interest" description="Disordered" evidence="10">
    <location>
        <begin position="76"/>
        <end position="196"/>
    </location>
</feature>
<comment type="caution">
    <text evidence="13">The sequence shown here is derived from an EMBL/GenBank/DDBJ whole genome shotgun (WGS) entry which is preliminary data.</text>
</comment>
<dbReference type="PANTHER" id="PTHR37461">
    <property type="entry name" value="ANTI-SIGMA-K FACTOR RSKA"/>
    <property type="match status" value="1"/>
</dbReference>
<keyword evidence="9" id="KW-0175">Coiled coil</keyword>
<sequence>MNERKESMMDWAELYVLGGLNEAETAEYEAYLQHNAEEQRRVAELRDTVGMLALAAKPAAPPAGMKGRILGNILGTGTVSNSDRTETVVEQTDADVRSSSRHEDRTRSEHETEIQLEQARQGIEAGEARRAAEVRTGSGSLLAADVSGKAQHAKEQKTNAPQAPEQEIPSVGIDERAGRKNVQTDPVEEAQTSRKAARARSGRSLWAGAAAIMAAAAVLLGIYSAQLRGELNDMRTNLTAMEQRTSDMERQLAMSTQPAVGAQVARTVPLVGSENAPQASGMAAMVQDDTGTRLVVQAEDLPALSGSEAYQVWLIKDGQPINAGTFQSGSGNGALTYTMQPDDYDMVAITLEPDAQGDQPRGQMLLTAALNG</sequence>
<dbReference type="InterPro" id="IPR041916">
    <property type="entry name" value="Anti_sigma_zinc_sf"/>
</dbReference>
<evidence type="ECO:0000256" key="6">
    <source>
        <dbReference type="ARBA" id="ARBA00023136"/>
    </source>
</evidence>
<proteinExistence type="predicted"/>
<keyword evidence="3" id="KW-1003">Cell membrane</keyword>
<dbReference type="RefSeq" id="WP_018975951.1">
    <property type="nucleotide sequence ID" value="NZ_BMLN01000004.1"/>
</dbReference>
<evidence type="ECO:0000256" key="11">
    <source>
        <dbReference type="SAM" id="Phobius"/>
    </source>
</evidence>
<evidence type="ECO:0000256" key="10">
    <source>
        <dbReference type="SAM" id="MobiDB-lite"/>
    </source>
</evidence>
<evidence type="ECO:0000313" key="14">
    <source>
        <dbReference type="Proteomes" id="UP000606653"/>
    </source>
</evidence>
<dbReference type="Proteomes" id="UP000606653">
    <property type="component" value="Unassembled WGS sequence"/>
</dbReference>
<dbReference type="Pfam" id="PF10099">
    <property type="entry name" value="RskA_C"/>
    <property type="match status" value="1"/>
</dbReference>
<evidence type="ECO:0000256" key="2">
    <source>
        <dbReference type="ARBA" id="ARBA00004236"/>
    </source>
</evidence>
<evidence type="ECO:0000256" key="8">
    <source>
        <dbReference type="ARBA" id="ARBA00030803"/>
    </source>
</evidence>
<feature type="coiled-coil region" evidence="9">
    <location>
        <begin position="224"/>
        <end position="251"/>
    </location>
</feature>
<gene>
    <name evidence="13" type="ORF">GCM10010969_18870</name>
</gene>
<keyword evidence="4 11" id="KW-0812">Transmembrane</keyword>
<reference evidence="14" key="1">
    <citation type="journal article" date="2019" name="Int. J. Syst. Evol. Microbiol.">
        <title>The Global Catalogue of Microorganisms (GCM) 10K type strain sequencing project: providing services to taxonomists for standard genome sequencing and annotation.</title>
        <authorList>
            <consortium name="The Broad Institute Genomics Platform"/>
            <consortium name="The Broad Institute Genome Sequencing Center for Infectious Disease"/>
            <person name="Wu L."/>
            <person name="Ma J."/>
        </authorList>
    </citation>
    <scope>NUCLEOTIDE SEQUENCE [LARGE SCALE GENOMIC DNA]</scope>
    <source>
        <strain evidence="14">CGMCC 1.6964</strain>
    </source>
</reference>
<keyword evidence="6 11" id="KW-0472">Membrane</keyword>
<dbReference type="Gene3D" id="1.10.10.1320">
    <property type="entry name" value="Anti-sigma factor, zinc-finger domain"/>
    <property type="match status" value="1"/>
</dbReference>
<accession>A0ABQ2L2Q9</accession>
<evidence type="ECO:0000259" key="12">
    <source>
        <dbReference type="Pfam" id="PF10099"/>
    </source>
</evidence>
<feature type="transmembrane region" description="Helical" evidence="11">
    <location>
        <begin position="204"/>
        <end position="225"/>
    </location>
</feature>
<dbReference type="InterPro" id="IPR018764">
    <property type="entry name" value="RskA_C"/>
</dbReference>
<organism evidence="13 14">
    <name type="scientific">Saccharibacillus kuerlensis</name>
    <dbReference type="NCBI Taxonomy" id="459527"/>
    <lineage>
        <taxon>Bacteria</taxon>
        <taxon>Bacillati</taxon>
        <taxon>Bacillota</taxon>
        <taxon>Bacilli</taxon>
        <taxon>Bacillales</taxon>
        <taxon>Paenibacillaceae</taxon>
        <taxon>Saccharibacillus</taxon>
    </lineage>
</organism>
<keyword evidence="5 11" id="KW-1133">Transmembrane helix</keyword>
<evidence type="ECO:0000256" key="3">
    <source>
        <dbReference type="ARBA" id="ARBA00022475"/>
    </source>
</evidence>
<evidence type="ECO:0000256" key="7">
    <source>
        <dbReference type="ARBA" id="ARBA00029829"/>
    </source>
</evidence>
<dbReference type="InterPro" id="IPR051474">
    <property type="entry name" value="Anti-sigma-K/W_factor"/>
</dbReference>
<evidence type="ECO:0000256" key="1">
    <source>
        <dbReference type="ARBA" id="ARBA00004167"/>
    </source>
</evidence>
<protein>
    <recommendedName>
        <fullName evidence="8">Regulator of SigK</fullName>
    </recommendedName>
    <alternativeName>
        <fullName evidence="7">Sigma-K anti-sigma factor RskA</fullName>
    </alternativeName>
</protein>
<evidence type="ECO:0000256" key="4">
    <source>
        <dbReference type="ARBA" id="ARBA00022692"/>
    </source>
</evidence>
<dbReference type="PANTHER" id="PTHR37461:SF1">
    <property type="entry name" value="ANTI-SIGMA-K FACTOR RSKA"/>
    <property type="match status" value="1"/>
</dbReference>
<keyword evidence="14" id="KW-1185">Reference proteome</keyword>
<dbReference type="EMBL" id="BMLN01000004">
    <property type="protein sequence ID" value="GGN99048.1"/>
    <property type="molecule type" value="Genomic_DNA"/>
</dbReference>
<evidence type="ECO:0000313" key="13">
    <source>
        <dbReference type="EMBL" id="GGN99048.1"/>
    </source>
</evidence>
<feature type="compositionally biased region" description="Basic and acidic residues" evidence="10">
    <location>
        <begin position="94"/>
        <end position="113"/>
    </location>
</feature>
<feature type="domain" description="Anti-sigma K factor RskA C-terminal" evidence="12">
    <location>
        <begin position="209"/>
        <end position="362"/>
    </location>
</feature>
<evidence type="ECO:0000256" key="9">
    <source>
        <dbReference type="SAM" id="Coils"/>
    </source>
</evidence>
<comment type="subcellular location">
    <subcellularLocation>
        <location evidence="2">Cell membrane</location>
    </subcellularLocation>
    <subcellularLocation>
        <location evidence="1">Membrane</location>
        <topology evidence="1">Single-pass membrane protein</topology>
    </subcellularLocation>
</comment>
<evidence type="ECO:0000256" key="5">
    <source>
        <dbReference type="ARBA" id="ARBA00022989"/>
    </source>
</evidence>
<name>A0ABQ2L2Q9_9BACL</name>